<evidence type="ECO:0000313" key="3">
    <source>
        <dbReference type="Proteomes" id="UP000830671"/>
    </source>
</evidence>
<feature type="compositionally biased region" description="Basic and acidic residues" evidence="1">
    <location>
        <begin position="454"/>
        <end position="469"/>
    </location>
</feature>
<gene>
    <name evidence="2" type="ORF">CLUP02_08788</name>
</gene>
<sequence length="1334" mass="145779">MPVRPGTTIRPFALRYHPGAASITVVPAGRQWLSDVVARRRRFADRKERLRVRSNEWPLSSYARRCNCGGGLAKEKNGTKRRPRNEVHALDNLWYKSPGQHRISANWPPSNRYRGFPVVREGCLKSAAPSPSKEHLNSRATGRGSPKEDHVHLVFRDLAFVGLSDCGDENDYKVMASTSEQWQERVLAANASTNRRANAVVGATAAAECNSDGGWVKRNRVGETSADGRNGQGVDNQAKKQVRGGFNGDMMCELTGEVAWGNGASMICVCSKAEEVNDAGLVEVLGRVAAVSLQDKNLCPVGGGKKEEKTNGGRSSRRDWKKKRSGVRELGLCLCVLNWLVGGHTDVRIVTGSDLSRDSRTDGPRAWLDNPYVTATSDDLQEPVSVGLTRLVCGNKSQPHGKVDGGGPERGSEEGSPEIKNEWKQTARRGPGWAGRIGAREKTPPSTGTELDFWSERERKTRGESRPDNAPKASVVVLLSVFIGTSMLCKEAQCSKHKHTPLPKLVESQEAVEKVSSQSVPMSGAIVPPCGFQAKAGCPWLQTGFIFGDNEIPKWQMGKGFNEARLILGAVADANTTVPGPSWSPLPSWLQMTGLLASHFAVSNAGKAGVSPTLLLRVFPSPPLSAGFAACLPWSAPAGGVTLRPTPALCSLHRRHAPQDPFNPCKSGPDGPIWGKPQPSQFVPPQSLSLQDLENLKWSSMAIFIARLGIATISFEPSVTAQPPIQPLPPVFLQTAACSASFVVFSAPVRVAVGVHSSKKAKSNRPATGTSHLHLGCWLLDAQLRGTIPKTYATDTHRFHFQVAIVELSRSVSRYSANAYLRPARLQQHSRDHLNASFINAGDHRLLLPTTATPFRETGRIETSQENTPNMAYGLTAALEGWAYRRLSVEMILDLRNQNTIPVSFEKDYDTKTLAIDTLAIDTPAQPAEEWIFNYLCPVLSPCTLGPQVPGTRTLISITLKATERGSACGVQLQSSCNYSACRNTLYAICRPRAEFCPGISVPKTPFCDLLGLGLPDGHRTAATACAELQTKGLNKHIGRLLDKKGTENHARLARGAASPSELVPPARRCIFFLLQTTAVQTAGPTSSSRRVSAVASTLRTWNRAQGQISLSLTMASIGPGQYEVWIQIPARECPIACPRVMDPFRSSDKERRRLQEKGSHWHAYLWCIRLNLVGLSTPMGLLRACAEGIGKALPHERNFRHTTALSIRLPPARLELRVYASSHLLPRQPFLDTRPRLLIRTWNFGTKRNNAPPVTQVGHYFPRRRKIFGLHYGRYPPEAICVLPRANHISASAMMEFDFEFNNPSILREPLIGSSLAPVPNCQSQTVRPHGAD</sequence>
<accession>A0A9Q8STF8</accession>
<evidence type="ECO:0000313" key="2">
    <source>
        <dbReference type="EMBL" id="UQC83294.1"/>
    </source>
</evidence>
<feature type="region of interest" description="Disordered" evidence="1">
    <location>
        <begin position="126"/>
        <end position="147"/>
    </location>
</feature>
<proteinExistence type="predicted"/>
<feature type="compositionally biased region" description="Basic and acidic residues" evidence="1">
    <location>
        <begin position="410"/>
        <end position="425"/>
    </location>
</feature>
<protein>
    <submittedName>
        <fullName evidence="2">Uncharacterized protein</fullName>
    </submittedName>
</protein>
<dbReference type="RefSeq" id="XP_049144913.1">
    <property type="nucleotide sequence ID" value="XM_049287770.1"/>
</dbReference>
<dbReference type="EMBL" id="CP019476">
    <property type="protein sequence ID" value="UQC83294.1"/>
    <property type="molecule type" value="Genomic_DNA"/>
</dbReference>
<evidence type="ECO:0000256" key="1">
    <source>
        <dbReference type="SAM" id="MobiDB-lite"/>
    </source>
</evidence>
<organism evidence="2 3">
    <name type="scientific">Colletotrichum lupini</name>
    <dbReference type="NCBI Taxonomy" id="145971"/>
    <lineage>
        <taxon>Eukaryota</taxon>
        <taxon>Fungi</taxon>
        <taxon>Dikarya</taxon>
        <taxon>Ascomycota</taxon>
        <taxon>Pezizomycotina</taxon>
        <taxon>Sordariomycetes</taxon>
        <taxon>Hypocreomycetidae</taxon>
        <taxon>Glomerellales</taxon>
        <taxon>Glomerellaceae</taxon>
        <taxon>Colletotrichum</taxon>
        <taxon>Colletotrichum acutatum species complex</taxon>
    </lineage>
</organism>
<dbReference type="KEGG" id="clup:CLUP02_08788"/>
<reference evidence="2" key="1">
    <citation type="journal article" date="2021" name="Mol. Plant Microbe Interact.">
        <title>Complete Genome Sequence of the Plant-Pathogenic Fungus Colletotrichum lupini.</title>
        <authorList>
            <person name="Baroncelli R."/>
            <person name="Pensec F."/>
            <person name="Da Lio D."/>
            <person name="Boufleur T."/>
            <person name="Vicente I."/>
            <person name="Sarrocco S."/>
            <person name="Picot A."/>
            <person name="Baraldi E."/>
            <person name="Sukno S."/>
            <person name="Thon M."/>
            <person name="Le Floch G."/>
        </authorList>
    </citation>
    <scope>NUCLEOTIDE SEQUENCE</scope>
    <source>
        <strain evidence="2">IMI 504893</strain>
    </source>
</reference>
<dbReference type="Proteomes" id="UP000830671">
    <property type="component" value="Chromosome 4"/>
</dbReference>
<dbReference type="GeneID" id="73342780"/>
<keyword evidence="3" id="KW-1185">Reference proteome</keyword>
<name>A0A9Q8STF8_9PEZI</name>
<feature type="region of interest" description="Disordered" evidence="1">
    <location>
        <begin position="301"/>
        <end position="321"/>
    </location>
</feature>
<feature type="region of interest" description="Disordered" evidence="1">
    <location>
        <begin position="394"/>
        <end position="469"/>
    </location>
</feature>